<evidence type="ECO:0000313" key="1">
    <source>
        <dbReference type="EMBL" id="KAI4301185.1"/>
    </source>
</evidence>
<dbReference type="EMBL" id="CM039438">
    <property type="protein sequence ID" value="KAI4301185.1"/>
    <property type="molecule type" value="Genomic_DNA"/>
</dbReference>
<sequence length="785" mass="88939">MTTGIVQDQNLEKQIHKQMGCMAGFLQIFDRHQLLVGKRIYSSKRLPPSSASDSSPEPEKFNGSPAISRELEKHQPRSTPSPDRVKQSPSREPRSPVSEVNTPAESQLKMPLSLPVFEFKEGTRSSWKFSREAPRLSLDSRAVTDAKGGLYPRENRTNTTMLSTNRCENPGEGADSDIEKQRKSTSVITRLMGLEPLPGSDPEPEKKAELRRSASESRVSRDLLQYRFFDINSFQLRQLQQQSNAQVHISSNVVRDKTPTVDNGISNSRLTDPKEFGVRYTKTEAAKAPHRGIGQKKSFYDSADFFPERKHDLSIYGEIEKRLKIRGIDEPSKDLETLKQILEALQLKGLLHSKRPTSTGQRNYVSDRTISGNESPVLVMKPTRSPASFNRTGIDSPPSSFRSSPRARRNLNPGNDTVPSASPRSGRPEIDRNIRNTNRVRNSSSPTRSESSIKSPNRRRIVNDTGSVADQRRVSPVHSPKVSSRRNVSDQQVTSRSPRMRKPTVEIYHKEDKQLARPPTEDESSTISESSISTDTERSKLENYKEGRSLLERCDKLLHSISEMTATELQPSPVSVLDSSFYKDESSSPSPDMKRFIDYKDHDIWSATTSPIEETSEDCDFVYVSEILRASSYLPEDSDIFLLLEKQQYLKGKDTSKASTLERKLIFDTIHEILNRNRQLPPWKAFGRGNSNSTPLLERIWSEFRRIRERDESEDLFEVICGVLRKDLAEDAVNEWGECPIEMGDAILDIERLIFKDLIGETIRDLASFAGPCNRVAALRRKLLF</sequence>
<gene>
    <name evidence="1" type="ORF">L6164_034489</name>
</gene>
<comment type="caution">
    <text evidence="1">The sequence shown here is derived from an EMBL/GenBank/DDBJ whole genome shotgun (WGS) entry which is preliminary data.</text>
</comment>
<proteinExistence type="predicted"/>
<accession>A0ACB9KVD7</accession>
<reference evidence="1 2" key="1">
    <citation type="journal article" date="2022" name="DNA Res.">
        <title>Chromosomal-level genome assembly of the orchid tree Bauhinia variegata (Leguminosae; Cercidoideae) supports the allotetraploid origin hypothesis of Bauhinia.</title>
        <authorList>
            <person name="Zhong Y."/>
            <person name="Chen Y."/>
            <person name="Zheng D."/>
            <person name="Pang J."/>
            <person name="Liu Y."/>
            <person name="Luo S."/>
            <person name="Meng S."/>
            <person name="Qian L."/>
            <person name="Wei D."/>
            <person name="Dai S."/>
            <person name="Zhou R."/>
        </authorList>
    </citation>
    <scope>NUCLEOTIDE SEQUENCE [LARGE SCALE GENOMIC DNA]</scope>
    <source>
        <strain evidence="1">BV-YZ2020</strain>
    </source>
</reference>
<organism evidence="1 2">
    <name type="scientific">Bauhinia variegata</name>
    <name type="common">Purple orchid tree</name>
    <name type="synonym">Phanera variegata</name>
    <dbReference type="NCBI Taxonomy" id="167791"/>
    <lineage>
        <taxon>Eukaryota</taxon>
        <taxon>Viridiplantae</taxon>
        <taxon>Streptophyta</taxon>
        <taxon>Embryophyta</taxon>
        <taxon>Tracheophyta</taxon>
        <taxon>Spermatophyta</taxon>
        <taxon>Magnoliopsida</taxon>
        <taxon>eudicotyledons</taxon>
        <taxon>Gunneridae</taxon>
        <taxon>Pentapetalae</taxon>
        <taxon>rosids</taxon>
        <taxon>fabids</taxon>
        <taxon>Fabales</taxon>
        <taxon>Fabaceae</taxon>
        <taxon>Cercidoideae</taxon>
        <taxon>Cercideae</taxon>
        <taxon>Bauhiniinae</taxon>
        <taxon>Bauhinia</taxon>
    </lineage>
</organism>
<name>A0ACB9KVD7_BAUVA</name>
<protein>
    <submittedName>
        <fullName evidence="1">Uncharacterized protein</fullName>
    </submittedName>
</protein>
<keyword evidence="2" id="KW-1185">Reference proteome</keyword>
<evidence type="ECO:0000313" key="2">
    <source>
        <dbReference type="Proteomes" id="UP000828941"/>
    </source>
</evidence>
<dbReference type="Proteomes" id="UP000828941">
    <property type="component" value="Chromosome 13"/>
</dbReference>